<name>A0ABS2EIE5_9FIRM</name>
<sequence>MAKGYEELRRQYRELDRDCALLSRFWLDGKQKKSKIFLPTEEHMRQAWSRVEELKKRMEELEEPDRVFSLIKHHFKDFLDSLEYTLKDKEEHPEADHLGIHWEIENTSRLNRHPDEERCQGLLDYLREICEAKDSVLELIQAKEKGRKGDLSDEFMRESRMVEMYRTDLKRFFSSFSQNQLERLKKALAETEVVLEEMAEKLRDGKKMIPAETEEEDLKQTVKMDEELYRTILQKQMGVSLDELLSWYQEEIEKTRADVFDIAGRLDIPEPAPTTMEEINEILFKYEGPCDTPEEMLARANEYLKRTRALAHEYVRLPEDEECICLPVPECCKDSYPWGGYEGGDFSIRPLVGQMFLNVYNYKNVTDGWIRMNTLHEAYPGHHVQYVRAVVDETPETVKIGAKLVPLLEGTCLRTERAFQDLFSEDPFFPLFVAYRRHHASVRICADLMLFYYGASLEEVIELYEKELGFDWVTARGQVRAHQNSPGYFTCYYYGMKKICEWEKVYGFSKKEYTELLFSAGYISMDRFEELVKMTTEERERYFHDFSSLLQEN</sequence>
<reference evidence="1 2" key="1">
    <citation type="journal article" date="2021" name="Sci. Rep.">
        <title>The distribution of antibiotic resistance genes in chicken gut microbiota commensals.</title>
        <authorList>
            <person name="Juricova H."/>
            <person name="Matiasovicova J."/>
            <person name="Kubasova T."/>
            <person name="Cejkova D."/>
            <person name="Rychlik I."/>
        </authorList>
    </citation>
    <scope>NUCLEOTIDE SEQUENCE [LARGE SCALE GENOMIC DNA]</scope>
    <source>
        <strain evidence="1 2">An770</strain>
    </source>
</reference>
<keyword evidence="2" id="KW-1185">Reference proteome</keyword>
<dbReference type="EMBL" id="JACJKH010000018">
    <property type="protein sequence ID" value="MBM6744749.1"/>
    <property type="molecule type" value="Genomic_DNA"/>
</dbReference>
<accession>A0ABS2EIE5</accession>
<proteinExistence type="predicted"/>
<evidence type="ECO:0000313" key="2">
    <source>
        <dbReference type="Proteomes" id="UP000775686"/>
    </source>
</evidence>
<organism evidence="1 2">
    <name type="scientific">Drancourtella massiliensis</name>
    <dbReference type="NCBI Taxonomy" id="1632013"/>
    <lineage>
        <taxon>Bacteria</taxon>
        <taxon>Bacillati</taxon>
        <taxon>Bacillota</taxon>
        <taxon>Clostridia</taxon>
        <taxon>Eubacteriales</taxon>
        <taxon>Oscillospiraceae</taxon>
        <taxon>Drancourtella</taxon>
    </lineage>
</organism>
<dbReference type="Proteomes" id="UP000775686">
    <property type="component" value="Unassembled WGS sequence"/>
</dbReference>
<comment type="caution">
    <text evidence="1">The sequence shown here is derived from an EMBL/GenBank/DDBJ whole genome shotgun (WGS) entry which is preliminary data.</text>
</comment>
<evidence type="ECO:0000313" key="1">
    <source>
        <dbReference type="EMBL" id="MBM6744749.1"/>
    </source>
</evidence>
<gene>
    <name evidence="1" type="ORF">H6A32_10610</name>
</gene>
<dbReference type="Pfam" id="PF05960">
    <property type="entry name" value="DUF885"/>
    <property type="match status" value="1"/>
</dbReference>
<dbReference type="InterPro" id="IPR010281">
    <property type="entry name" value="DUF885"/>
</dbReference>
<dbReference type="RefSeq" id="WP_204864322.1">
    <property type="nucleotide sequence ID" value="NZ_JACJKH010000018.1"/>
</dbReference>
<protein>
    <submittedName>
        <fullName evidence="1">DUF885 family protein</fullName>
    </submittedName>
</protein>